<dbReference type="EMBL" id="MN448295">
    <property type="protein sequence ID" value="QFG74874.1"/>
    <property type="molecule type" value="Genomic_DNA"/>
</dbReference>
<evidence type="ECO:0000313" key="1">
    <source>
        <dbReference type="EMBL" id="QFG74874.1"/>
    </source>
</evidence>
<protein>
    <submittedName>
        <fullName evidence="1">Uncharacterized protein</fullName>
    </submittedName>
</protein>
<name>A0A5J6VNA2_9VIRU</name>
<accession>A0A5J6VNA2</accession>
<sequence length="457" mass="52647">MSFDLNIENYNKEDLENLLSLENPYKREDVISKCNILKSNLQQTNDNPEVDSKIQSFLNLANEKLCSFLYDNNQSLSVVTYADDPERMKGTINPLYKRKVNKLLTIDTKFRTHFNELSTNFKFDLPMRFKNIYEIGLQSIEFSSSLKDVFQSSKIYPNINNYYYSLSTANLTTYNTAIDGLKTLFDTKISELINENSCLDITDEVICDLKRTNTDLKTKIEQVKTAAKFEKIYVNPEDPSQTINNCDEPNTDKTYLFNIANGDVNITGTDNINYFNISNTNKITTFNDISTDVSIISFGYDSYLDYDDTHRELIECLFKNEYISDHTPLQLKLGWLLGYRKKMYSITDVSSPKSEAMFTGNSNNYLYLSVDDFNNNVSDGYFSAFNSSILNKNILSRIALSSIGNDLITSFTRIPRSYFGPVDLEKLHIQLLDEYGKPVYLQNMDYSFALNLTEIYN</sequence>
<organism evidence="1">
    <name type="scientific">Megaviridae environmental sample</name>
    <dbReference type="NCBI Taxonomy" id="1737588"/>
    <lineage>
        <taxon>Viruses</taxon>
        <taxon>Varidnaviria</taxon>
        <taxon>Bamfordvirae</taxon>
        <taxon>Nucleocytoviricota</taxon>
        <taxon>Megaviricetes</taxon>
        <taxon>Imitervirales</taxon>
        <taxon>Mimiviridae</taxon>
        <taxon>environmental samples</taxon>
    </lineage>
</organism>
<proteinExistence type="predicted"/>
<reference evidence="1" key="1">
    <citation type="journal article" date="2019" name="Philos. Trans. R. Soc. Lond., B, Biol. Sci.">
        <title>Targeted metagenomic recovery of four divergent viruses reveals shared and distinctive characteristics of giant viruses of marine eukaryotes.</title>
        <authorList>
            <person name="Needham D.M."/>
            <person name="Poirier C."/>
            <person name="Hehenberger E."/>
            <person name="Jimenez V."/>
            <person name="Swalwell J.E."/>
            <person name="Santoro A.E."/>
            <person name="Worden A.Z."/>
        </authorList>
    </citation>
    <scope>NUCLEOTIDE SEQUENCE</scope>
    <source>
        <strain evidence="1">OPacV-421</strain>
    </source>
</reference>